<sequence>MKLFTILLALTFTLGMNAQENKPTFEKEGDLTKATYFHDNGEIAQTGYFLEGKLHGQWTMFDEAGKKIAKGKYEMGKRSGKWLFWEGELLKEVDFADNRIASVVESKNAKPVVIN</sequence>
<proteinExistence type="predicted"/>
<keyword evidence="3" id="KW-1185">Reference proteome</keyword>
<name>A0A3B0CFK6_9FLAO</name>
<feature type="signal peptide" evidence="1">
    <location>
        <begin position="1"/>
        <end position="18"/>
    </location>
</feature>
<accession>A0A3B0CFK6</accession>
<evidence type="ECO:0000313" key="2">
    <source>
        <dbReference type="EMBL" id="RKN82577.1"/>
    </source>
</evidence>
<protein>
    <submittedName>
        <fullName evidence="2">Nicotinic acid mononucleotide adenyltransferase</fullName>
    </submittedName>
</protein>
<reference evidence="2 3" key="1">
    <citation type="submission" date="2018-10" db="EMBL/GenBank/DDBJ databases">
        <title>Ulvibacterium marinum gen. nov., sp. nov., a novel marine bacterium of the family Flavobacteriaceae, isolated from a culture of the green alga Ulva prolifera.</title>
        <authorList>
            <person name="Zhang Z."/>
        </authorList>
    </citation>
    <scope>NUCLEOTIDE SEQUENCE [LARGE SCALE GENOMIC DNA]</scope>
    <source>
        <strain evidence="2 3">CCMM003</strain>
    </source>
</reference>
<dbReference type="GO" id="GO:0016740">
    <property type="term" value="F:transferase activity"/>
    <property type="evidence" value="ECO:0007669"/>
    <property type="project" value="UniProtKB-KW"/>
</dbReference>
<dbReference type="EMBL" id="RBCJ01000001">
    <property type="protein sequence ID" value="RKN82577.1"/>
    <property type="molecule type" value="Genomic_DNA"/>
</dbReference>
<keyword evidence="1" id="KW-0732">Signal</keyword>
<dbReference type="AlphaFoldDB" id="A0A3B0CFK6"/>
<dbReference type="OrthoDB" id="1467310at2"/>
<feature type="chain" id="PRO_5017422567" evidence="1">
    <location>
        <begin position="19"/>
        <end position="115"/>
    </location>
</feature>
<dbReference type="RefSeq" id="WP_120709768.1">
    <property type="nucleotide sequence ID" value="NZ_CANMKH010000001.1"/>
</dbReference>
<dbReference type="Proteomes" id="UP000276603">
    <property type="component" value="Unassembled WGS sequence"/>
</dbReference>
<comment type="caution">
    <text evidence="2">The sequence shown here is derived from an EMBL/GenBank/DDBJ whole genome shotgun (WGS) entry which is preliminary data.</text>
</comment>
<evidence type="ECO:0000313" key="3">
    <source>
        <dbReference type="Proteomes" id="UP000276603"/>
    </source>
</evidence>
<dbReference type="SUPFAM" id="SSF82185">
    <property type="entry name" value="Histone H3 K4-specific methyltransferase SET7/9 N-terminal domain"/>
    <property type="match status" value="1"/>
</dbReference>
<evidence type="ECO:0000256" key="1">
    <source>
        <dbReference type="SAM" id="SignalP"/>
    </source>
</evidence>
<gene>
    <name evidence="2" type="ORF">D7Z94_01670</name>
</gene>
<organism evidence="2 3">
    <name type="scientific">Ulvibacterium marinum</name>
    <dbReference type="NCBI Taxonomy" id="2419782"/>
    <lineage>
        <taxon>Bacteria</taxon>
        <taxon>Pseudomonadati</taxon>
        <taxon>Bacteroidota</taxon>
        <taxon>Flavobacteriia</taxon>
        <taxon>Flavobacteriales</taxon>
        <taxon>Flavobacteriaceae</taxon>
        <taxon>Ulvibacterium</taxon>
    </lineage>
</organism>
<dbReference type="Gene3D" id="2.20.110.10">
    <property type="entry name" value="Histone H3 K4-specific methyltransferase SET7/9 N-terminal domain"/>
    <property type="match status" value="1"/>
</dbReference>
<keyword evidence="2" id="KW-0808">Transferase</keyword>